<evidence type="ECO:0000313" key="2">
    <source>
        <dbReference type="EMBL" id="KAJ1088254.1"/>
    </source>
</evidence>
<gene>
    <name evidence="2" type="ORF">NDU88_001412</name>
</gene>
<dbReference type="AlphaFoldDB" id="A0AAV7LBC7"/>
<evidence type="ECO:0000256" key="1">
    <source>
        <dbReference type="SAM" id="MobiDB-lite"/>
    </source>
</evidence>
<evidence type="ECO:0000313" key="3">
    <source>
        <dbReference type="Proteomes" id="UP001066276"/>
    </source>
</evidence>
<keyword evidence="3" id="KW-1185">Reference proteome</keyword>
<dbReference type="EMBL" id="JANPWB010000015">
    <property type="protein sequence ID" value="KAJ1088254.1"/>
    <property type="molecule type" value="Genomic_DNA"/>
</dbReference>
<feature type="region of interest" description="Disordered" evidence="1">
    <location>
        <begin position="87"/>
        <end position="110"/>
    </location>
</feature>
<comment type="caution">
    <text evidence="2">The sequence shown here is derived from an EMBL/GenBank/DDBJ whole genome shotgun (WGS) entry which is preliminary data.</text>
</comment>
<dbReference type="Proteomes" id="UP001066276">
    <property type="component" value="Chromosome 11"/>
</dbReference>
<reference evidence="2" key="1">
    <citation type="journal article" date="2022" name="bioRxiv">
        <title>Sequencing and chromosome-scale assembly of the giantPleurodeles waltlgenome.</title>
        <authorList>
            <person name="Brown T."/>
            <person name="Elewa A."/>
            <person name="Iarovenko S."/>
            <person name="Subramanian E."/>
            <person name="Araus A.J."/>
            <person name="Petzold A."/>
            <person name="Susuki M."/>
            <person name="Suzuki K.-i.T."/>
            <person name="Hayashi T."/>
            <person name="Toyoda A."/>
            <person name="Oliveira C."/>
            <person name="Osipova E."/>
            <person name="Leigh N.D."/>
            <person name="Simon A."/>
            <person name="Yun M.H."/>
        </authorList>
    </citation>
    <scope>NUCLEOTIDE SEQUENCE</scope>
    <source>
        <strain evidence="2">20211129_DDA</strain>
        <tissue evidence="2">Liver</tissue>
    </source>
</reference>
<name>A0AAV7LBC7_PLEWA</name>
<organism evidence="2 3">
    <name type="scientific">Pleurodeles waltl</name>
    <name type="common">Iberian ribbed newt</name>
    <dbReference type="NCBI Taxonomy" id="8319"/>
    <lineage>
        <taxon>Eukaryota</taxon>
        <taxon>Metazoa</taxon>
        <taxon>Chordata</taxon>
        <taxon>Craniata</taxon>
        <taxon>Vertebrata</taxon>
        <taxon>Euteleostomi</taxon>
        <taxon>Amphibia</taxon>
        <taxon>Batrachia</taxon>
        <taxon>Caudata</taxon>
        <taxon>Salamandroidea</taxon>
        <taxon>Salamandridae</taxon>
        <taxon>Pleurodelinae</taxon>
        <taxon>Pleurodeles</taxon>
    </lineage>
</organism>
<proteinExistence type="predicted"/>
<feature type="compositionally biased region" description="Polar residues" evidence="1">
    <location>
        <begin position="87"/>
        <end position="103"/>
    </location>
</feature>
<accession>A0AAV7LBC7</accession>
<protein>
    <submittedName>
        <fullName evidence="2">Uncharacterized protein</fullName>
    </submittedName>
</protein>
<sequence>MVSKLADTIISVSAKSKNTGVSNAFKPGSDHVAQQRENDARISARPFLKSTITTAVPIDSGARPGVKSMLDEVGDGGKTRLLTSSAALQFSGNQETGDNSAEEATTKKDM</sequence>